<dbReference type="InterPro" id="IPR023765">
    <property type="entry name" value="SBP_5_CS"/>
</dbReference>
<dbReference type="AlphaFoldDB" id="A0A6A8GV60"/>
<keyword evidence="5" id="KW-0571">Peptide transport</keyword>
<dbReference type="GO" id="GO:0030288">
    <property type="term" value="C:outer membrane-bounded periplasmic space"/>
    <property type="evidence" value="ECO:0007669"/>
    <property type="project" value="UniProtKB-ARBA"/>
</dbReference>
<keyword evidence="4" id="KW-0732">Signal</keyword>
<dbReference type="InterPro" id="IPR039424">
    <property type="entry name" value="SBP_5"/>
</dbReference>
<dbReference type="Gene3D" id="3.10.105.10">
    <property type="entry name" value="Dipeptide-binding Protein, Domain 3"/>
    <property type="match status" value="1"/>
</dbReference>
<name>A0A6A8GV60_9LACO</name>
<dbReference type="Pfam" id="PF00496">
    <property type="entry name" value="SBP_bac_5"/>
    <property type="match status" value="1"/>
</dbReference>
<organism evidence="7">
    <name type="scientific">Ligilactobacillus ruminis</name>
    <dbReference type="NCBI Taxonomy" id="1623"/>
    <lineage>
        <taxon>Bacteria</taxon>
        <taxon>Bacillati</taxon>
        <taxon>Bacillota</taxon>
        <taxon>Bacilli</taxon>
        <taxon>Lactobacillales</taxon>
        <taxon>Lactobacillaceae</taxon>
        <taxon>Ligilactobacillus</taxon>
    </lineage>
</organism>
<dbReference type="Gene3D" id="3.40.190.10">
    <property type="entry name" value="Periplasmic binding protein-like II"/>
    <property type="match status" value="1"/>
</dbReference>
<comment type="subcellular location">
    <subcellularLocation>
        <location evidence="1">Cell membrane</location>
        <topology evidence="1">Lipid-anchor</topology>
    </subcellularLocation>
</comment>
<proteinExistence type="inferred from homology"/>
<reference evidence="7" key="1">
    <citation type="journal article" date="2019" name="Nat. Med.">
        <title>A library of human gut bacterial isolates paired with longitudinal multiomics data enables mechanistic microbiome research.</title>
        <authorList>
            <person name="Poyet M."/>
            <person name="Groussin M."/>
            <person name="Gibbons S.M."/>
            <person name="Avila-Pacheco J."/>
            <person name="Jiang X."/>
            <person name="Kearney S.M."/>
            <person name="Perrotta A.R."/>
            <person name="Berdy B."/>
            <person name="Zhao S."/>
            <person name="Lieberman T.D."/>
            <person name="Swanson P.K."/>
            <person name="Smith M."/>
            <person name="Roesemann S."/>
            <person name="Alexander J.E."/>
            <person name="Rich S.A."/>
            <person name="Livny J."/>
            <person name="Vlamakis H."/>
            <person name="Clish C."/>
            <person name="Bullock K."/>
            <person name="Deik A."/>
            <person name="Scott J."/>
            <person name="Pierce K.A."/>
            <person name="Xavier R.J."/>
            <person name="Alm E.J."/>
        </authorList>
    </citation>
    <scope>NUCLEOTIDE SEQUENCE</scope>
    <source>
        <strain evidence="7">BIOML-A18</strain>
    </source>
</reference>
<dbReference type="CDD" id="cd08504">
    <property type="entry name" value="PBP2_OppA"/>
    <property type="match status" value="1"/>
</dbReference>
<dbReference type="PROSITE" id="PS01040">
    <property type="entry name" value="SBP_BACTERIAL_5"/>
    <property type="match status" value="1"/>
</dbReference>
<dbReference type="GO" id="GO:1904680">
    <property type="term" value="F:peptide transmembrane transporter activity"/>
    <property type="evidence" value="ECO:0007669"/>
    <property type="project" value="TreeGrafter"/>
</dbReference>
<dbReference type="PANTHER" id="PTHR30290">
    <property type="entry name" value="PERIPLASMIC BINDING COMPONENT OF ABC TRANSPORTER"/>
    <property type="match status" value="1"/>
</dbReference>
<keyword evidence="5" id="KW-0653">Protein transport</keyword>
<dbReference type="PIRSF" id="PIRSF002741">
    <property type="entry name" value="MppA"/>
    <property type="match status" value="1"/>
</dbReference>
<gene>
    <name evidence="7" type="ORF">GKC89_00850</name>
</gene>
<protein>
    <submittedName>
        <fullName evidence="7">Peptide ABC transporter substrate-binding protein</fullName>
    </submittedName>
</protein>
<dbReference type="GO" id="GO:0043190">
    <property type="term" value="C:ATP-binding cassette (ABC) transporter complex"/>
    <property type="evidence" value="ECO:0007669"/>
    <property type="project" value="InterPro"/>
</dbReference>
<dbReference type="RefSeq" id="WP_003693672.1">
    <property type="nucleotide sequence ID" value="NZ_CABKOX010000001.1"/>
</dbReference>
<dbReference type="FunFam" id="3.90.76.10:FF:000001">
    <property type="entry name" value="Oligopeptide ABC transporter substrate-binding protein"/>
    <property type="match status" value="1"/>
</dbReference>
<keyword evidence="3" id="KW-0813">Transport</keyword>
<feature type="domain" description="Solute-binding protein family 5" evidence="6">
    <location>
        <begin position="82"/>
        <end position="467"/>
    </location>
</feature>
<evidence type="ECO:0000313" key="7">
    <source>
        <dbReference type="EMBL" id="MSA67691.1"/>
    </source>
</evidence>
<comment type="similarity">
    <text evidence="2">Belongs to the bacterial solute-binding protein 5 family.</text>
</comment>
<dbReference type="GO" id="GO:0015833">
    <property type="term" value="P:peptide transport"/>
    <property type="evidence" value="ECO:0007669"/>
    <property type="project" value="UniProtKB-KW"/>
</dbReference>
<dbReference type="FunFam" id="3.10.105.10:FF:000001">
    <property type="entry name" value="Oligopeptide ABC transporter, oligopeptide-binding protein"/>
    <property type="match status" value="1"/>
</dbReference>
<dbReference type="PROSITE" id="PS51257">
    <property type="entry name" value="PROKAR_LIPOPROTEIN"/>
    <property type="match status" value="1"/>
</dbReference>
<evidence type="ECO:0000259" key="6">
    <source>
        <dbReference type="Pfam" id="PF00496"/>
    </source>
</evidence>
<evidence type="ECO:0000256" key="5">
    <source>
        <dbReference type="ARBA" id="ARBA00022856"/>
    </source>
</evidence>
<evidence type="ECO:0000256" key="1">
    <source>
        <dbReference type="ARBA" id="ARBA00004193"/>
    </source>
</evidence>
<accession>A0A6A8GV60</accession>
<evidence type="ECO:0000256" key="2">
    <source>
        <dbReference type="ARBA" id="ARBA00005695"/>
    </source>
</evidence>
<comment type="caution">
    <text evidence="7">The sequence shown here is derived from an EMBL/GenBank/DDBJ whole genome shotgun (WGS) entry which is preliminary data.</text>
</comment>
<sequence>MKKSNILAIGATVLLLAGCGNGKSSDVSKKAGGKYAAKQELNWTESNTLATADLSKATDTLSFNVLMNTQEGLYRLDKNGTPQLALAKKANVSKDGKTYNFELRKGVKWSNGEDVTAKDFVYSWRRTVDPKTTSQDAFYLNQVENANEIIANKKDPKELGITANGKYKLTVKLTKAVPYFKQLLAWPLFYPVNQTTVEKYGKLYGTQAKYSVYNGPYVLTGWNGTNKSWTLVKNKRYWDKGNVHLDKIHELVTESTTTGYNLYQAKKADETLLSGQQVKNLKSSPAFVKRLPTATARLDLNQNKVPEFKNKNIRRALSLAIDRKELTDNVLQDGSMPSKGFVPYGIGKDPVSKKNFADQAYVKEAVEFNLKKAKKYLEKGYKETGTSKLDLNILTSDTDTSKQTAEFLQSKLEALPGVKISVTCVPFVQMLAKQKNSDYQITVKTWQSVFADPINFLDIWESDASYNNSGWKNAEFDKLLDEAENTYANQPAKRWEKLVKAEELLAKDQGTIPLYQQAKSQLLRENVKNVVYNPAGVPYDWKTVYIAK</sequence>
<evidence type="ECO:0000256" key="4">
    <source>
        <dbReference type="ARBA" id="ARBA00022729"/>
    </source>
</evidence>
<dbReference type="InterPro" id="IPR000914">
    <property type="entry name" value="SBP_5_dom"/>
</dbReference>
<dbReference type="SUPFAM" id="SSF53850">
    <property type="entry name" value="Periplasmic binding protein-like II"/>
    <property type="match status" value="1"/>
</dbReference>
<dbReference type="InterPro" id="IPR030678">
    <property type="entry name" value="Peptide/Ni-bd"/>
</dbReference>
<dbReference type="Gene3D" id="3.90.76.10">
    <property type="entry name" value="Dipeptide-binding Protein, Domain 1"/>
    <property type="match status" value="1"/>
</dbReference>
<dbReference type="PANTHER" id="PTHR30290:SF10">
    <property type="entry name" value="PERIPLASMIC OLIGOPEPTIDE-BINDING PROTEIN-RELATED"/>
    <property type="match status" value="1"/>
</dbReference>
<evidence type="ECO:0000256" key="3">
    <source>
        <dbReference type="ARBA" id="ARBA00022448"/>
    </source>
</evidence>
<dbReference type="EMBL" id="WKOD01000002">
    <property type="protein sequence ID" value="MSA67691.1"/>
    <property type="molecule type" value="Genomic_DNA"/>
</dbReference>